<dbReference type="AlphaFoldDB" id="A0A853F0N6"/>
<keyword evidence="5" id="KW-0813">Transport</keyword>
<dbReference type="GO" id="GO:0009279">
    <property type="term" value="C:cell outer membrane"/>
    <property type="evidence" value="ECO:0007669"/>
    <property type="project" value="UniProtKB-SubCell"/>
</dbReference>
<evidence type="ECO:0000256" key="7">
    <source>
        <dbReference type="ARBA" id="ARBA00022927"/>
    </source>
</evidence>
<accession>A0A853F0N6</accession>
<evidence type="ECO:0000256" key="1">
    <source>
        <dbReference type="ARBA" id="ARBA00004459"/>
    </source>
</evidence>
<evidence type="ECO:0000256" key="12">
    <source>
        <dbReference type="ARBA" id="ARBA00023288"/>
    </source>
</evidence>
<protein>
    <recommendedName>
        <fullName evidence="4">Outer-membrane lipoprotein LolB</fullName>
    </recommendedName>
</protein>
<dbReference type="InterPro" id="IPR029046">
    <property type="entry name" value="LolA/LolB/LppX"/>
</dbReference>
<keyword evidence="9" id="KW-0564">Palmitate</keyword>
<dbReference type="Gene3D" id="2.50.20.10">
    <property type="entry name" value="Lipoprotein localisation LolA/LolB/LppX"/>
    <property type="match status" value="1"/>
</dbReference>
<evidence type="ECO:0000256" key="2">
    <source>
        <dbReference type="ARBA" id="ARBA00009696"/>
    </source>
</evidence>
<reference evidence="14 15" key="1">
    <citation type="submission" date="2020-05" db="EMBL/GenBank/DDBJ databases">
        <title>Horizontal transmission and recombination maintain forever young bacterial symbiont genomes.</title>
        <authorList>
            <person name="Russell S.L."/>
            <person name="Pepper-Tunick E."/>
            <person name="Svedberg J."/>
            <person name="Byrne A."/>
            <person name="Ruelas Castillo J."/>
            <person name="Vollmers C."/>
            <person name="Beinart R.A."/>
            <person name="Corbett-Detig R."/>
        </authorList>
    </citation>
    <scope>NUCLEOTIDE SEQUENCE [LARGE SCALE GENOMIC DNA]</scope>
    <source>
        <strain evidence="14">455</strain>
    </source>
</reference>
<evidence type="ECO:0000313" key="14">
    <source>
        <dbReference type="EMBL" id="NYT26997.1"/>
    </source>
</evidence>
<dbReference type="GO" id="GO:0015031">
    <property type="term" value="P:protein transport"/>
    <property type="evidence" value="ECO:0007669"/>
    <property type="project" value="UniProtKB-KW"/>
</dbReference>
<keyword evidence="6 13" id="KW-0732">Signal</keyword>
<evidence type="ECO:0000256" key="5">
    <source>
        <dbReference type="ARBA" id="ARBA00022448"/>
    </source>
</evidence>
<evidence type="ECO:0000256" key="11">
    <source>
        <dbReference type="ARBA" id="ARBA00023237"/>
    </source>
</evidence>
<evidence type="ECO:0000256" key="13">
    <source>
        <dbReference type="SAM" id="SignalP"/>
    </source>
</evidence>
<dbReference type="InterPro" id="IPR004565">
    <property type="entry name" value="OM_lipoprot_LolB"/>
</dbReference>
<keyword evidence="8" id="KW-0472">Membrane</keyword>
<dbReference type="SUPFAM" id="SSF89392">
    <property type="entry name" value="Prokaryotic lipoproteins and lipoprotein localization factors"/>
    <property type="match status" value="1"/>
</dbReference>
<evidence type="ECO:0000256" key="6">
    <source>
        <dbReference type="ARBA" id="ARBA00022729"/>
    </source>
</evidence>
<evidence type="ECO:0000256" key="3">
    <source>
        <dbReference type="ARBA" id="ARBA00011245"/>
    </source>
</evidence>
<evidence type="ECO:0000256" key="9">
    <source>
        <dbReference type="ARBA" id="ARBA00023139"/>
    </source>
</evidence>
<dbReference type="Pfam" id="PF03550">
    <property type="entry name" value="LolB"/>
    <property type="match status" value="1"/>
</dbReference>
<keyword evidence="11" id="KW-0998">Cell outer membrane</keyword>
<feature type="chain" id="PRO_5032560045" description="Outer-membrane lipoprotein LolB" evidence="13">
    <location>
        <begin position="18"/>
        <end position="170"/>
    </location>
</feature>
<keyword evidence="10" id="KW-0143">Chaperone</keyword>
<proteinExistence type="inferred from homology"/>
<evidence type="ECO:0000256" key="10">
    <source>
        <dbReference type="ARBA" id="ARBA00023186"/>
    </source>
</evidence>
<sequence length="170" mass="19684">MKTLASLLLFSFLSACTTVLERTENWVYSQYIPKSWMLEGRLSASVDGNTETADFVLNRQGEYHQLILTGSLGFGQMQVKQTAQGLLVDGKLTEQTLQEWMRAELSWTFPIEKLEQLVFKHNLENIENWQVSVSKYQVINEVTYPKIVHFKNTTKAIKIKLLLREVNRLK</sequence>
<dbReference type="Proteomes" id="UP000568751">
    <property type="component" value="Unassembled WGS sequence"/>
</dbReference>
<organism evidence="14 15">
    <name type="scientific">Candidatus Thiodubiliella endoseptemdiera</name>
    <dbReference type="NCBI Taxonomy" id="2738886"/>
    <lineage>
        <taxon>Bacteria</taxon>
        <taxon>Pseudomonadati</taxon>
        <taxon>Pseudomonadota</taxon>
        <taxon>Gammaproteobacteria</taxon>
        <taxon>Candidatus Pseudothioglobaceae</taxon>
        <taxon>Candidatus Thiodubiliella</taxon>
    </lineage>
</organism>
<dbReference type="RefSeq" id="WP_369178443.1">
    <property type="nucleotide sequence ID" value="NZ_OZ156463.1"/>
</dbReference>
<keyword evidence="12" id="KW-0449">Lipoprotein</keyword>
<comment type="subcellular location">
    <subcellularLocation>
        <location evidence="1">Cell outer membrane</location>
        <topology evidence="1">Lipid-anchor</topology>
    </subcellularLocation>
</comment>
<keyword evidence="7" id="KW-0653">Protein transport</keyword>
<evidence type="ECO:0000256" key="8">
    <source>
        <dbReference type="ARBA" id="ARBA00023136"/>
    </source>
</evidence>
<dbReference type="PROSITE" id="PS51257">
    <property type="entry name" value="PROKAR_LIPOPROTEIN"/>
    <property type="match status" value="1"/>
</dbReference>
<gene>
    <name evidence="14" type="ORF">H0A76_03265</name>
</gene>
<name>A0A853F0N6_9GAMM</name>
<feature type="signal peptide" evidence="13">
    <location>
        <begin position="1"/>
        <end position="17"/>
    </location>
</feature>
<comment type="similarity">
    <text evidence="2">Belongs to the LolB family.</text>
</comment>
<evidence type="ECO:0000256" key="4">
    <source>
        <dbReference type="ARBA" id="ARBA00016202"/>
    </source>
</evidence>
<evidence type="ECO:0000313" key="15">
    <source>
        <dbReference type="Proteomes" id="UP000568751"/>
    </source>
</evidence>
<comment type="caution">
    <text evidence="14">The sequence shown here is derived from an EMBL/GenBank/DDBJ whole genome shotgun (WGS) entry which is preliminary data.</text>
</comment>
<comment type="subunit">
    <text evidence="3">Monomer.</text>
</comment>
<dbReference type="EMBL" id="JACCHT010000001">
    <property type="protein sequence ID" value="NYT26997.1"/>
    <property type="molecule type" value="Genomic_DNA"/>
</dbReference>